<keyword evidence="2" id="KW-0456">Lyase</keyword>
<evidence type="ECO:0000313" key="3">
    <source>
        <dbReference type="Proteomes" id="UP000015480"/>
    </source>
</evidence>
<dbReference type="Gene3D" id="1.20.200.10">
    <property type="entry name" value="Fumarase/aspartase (Central domain)"/>
    <property type="match status" value="1"/>
</dbReference>
<evidence type="ECO:0000313" key="2">
    <source>
        <dbReference type="EMBL" id="AGT10975.1"/>
    </source>
</evidence>
<dbReference type="Gene3D" id="1.10.275.10">
    <property type="entry name" value="Fumarase/aspartase (N-terminal domain)"/>
    <property type="match status" value="1"/>
</dbReference>
<dbReference type="InterPro" id="IPR008948">
    <property type="entry name" value="L-Aspartase-like"/>
</dbReference>
<dbReference type="RefSeq" id="WP_020952459.1">
    <property type="nucleotide sequence ID" value="NC_022049.1"/>
</dbReference>
<dbReference type="PANTHER" id="PTHR10362">
    <property type="entry name" value="HISTIDINE AMMONIA-LYASE"/>
    <property type="match status" value="1"/>
</dbReference>
<keyword evidence="3" id="KW-1185">Reference proteome</keyword>
<dbReference type="Pfam" id="PF00221">
    <property type="entry name" value="Lyase_aromatic"/>
    <property type="match status" value="1"/>
</dbReference>
<accession>S5Y5I4</accession>
<dbReference type="EC" id="4.3.1.3" evidence="2"/>
<dbReference type="GO" id="GO:0004397">
    <property type="term" value="F:histidine ammonia-lyase activity"/>
    <property type="evidence" value="ECO:0007669"/>
    <property type="project" value="UniProtKB-EC"/>
</dbReference>
<dbReference type="InterPro" id="IPR001106">
    <property type="entry name" value="Aromatic_Lyase"/>
</dbReference>
<keyword evidence="1" id="KW-0732">Signal</keyword>
<dbReference type="KEGG" id="pami:JCM7686_pAMI4p285"/>
<dbReference type="InterPro" id="IPR024083">
    <property type="entry name" value="Fumarase/histidase_N"/>
</dbReference>
<reference evidence="2 3" key="1">
    <citation type="journal article" date="2014" name="BMC Genomics">
        <title>Architecture and functions of a multipartite genome of the methylotrophic bacterium Paracoccus aminophilus JCM 7686, containing primary and secondary chromids.</title>
        <authorList>
            <person name="Dziewit L."/>
            <person name="Czarnecki J."/>
            <person name="Wibberg D."/>
            <person name="Radlinska M."/>
            <person name="Mrozek P."/>
            <person name="Szymczak M."/>
            <person name="Schluter A."/>
            <person name="Puhler A."/>
            <person name="Bartosik D."/>
        </authorList>
    </citation>
    <scope>NUCLEOTIDE SEQUENCE [LARGE SCALE GENOMIC DNA]</scope>
    <source>
        <strain evidence="2">JCM 7686</strain>
        <plasmid evidence="3">Plasmid pAMI4</plasmid>
    </source>
</reference>
<keyword evidence="2" id="KW-0614">Plasmid</keyword>
<organism evidence="2 3">
    <name type="scientific">Paracoccus aminophilus JCM 7686</name>
    <dbReference type="NCBI Taxonomy" id="1367847"/>
    <lineage>
        <taxon>Bacteria</taxon>
        <taxon>Pseudomonadati</taxon>
        <taxon>Pseudomonadota</taxon>
        <taxon>Alphaproteobacteria</taxon>
        <taxon>Rhodobacterales</taxon>
        <taxon>Paracoccaceae</taxon>
        <taxon>Paracoccus</taxon>
    </lineage>
</organism>
<dbReference type="eggNOG" id="COG2986">
    <property type="taxonomic scope" value="Bacteria"/>
</dbReference>
<name>S5Y5I4_PARAH</name>
<dbReference type="SUPFAM" id="SSF48557">
    <property type="entry name" value="L-aspartase-like"/>
    <property type="match status" value="1"/>
</dbReference>
<dbReference type="Proteomes" id="UP000015480">
    <property type="component" value="Plasmid pAMI4"/>
</dbReference>
<geneLocation type="plasmid" evidence="2 3">
    <name>pAMI4</name>
</geneLocation>
<protein>
    <submittedName>
        <fullName evidence="2">Phenylalanine/histidine ammonia-lyase</fullName>
        <ecNumber evidence="2">4.3.1.3</ecNumber>
    </submittedName>
</protein>
<sequence length="612" mass="66438">MSFHDRTKTIRFSLGVVVFHFGLATSAPYAAADFNPEPRYQPITAKAAEKTVTLTGRDLTVEQVIEIARDGAKVEQSPEALQRAADAYGLLLQGAAEGMPIYWFNRGSGSNRETVIFDGDPTSPENDAMLKKQQLARFQNGAKGGYPPEIFEEELVRAIMAIRANTITYEAASPDLVRMLPLMLNHHVTPIVMSRGTLGEGDLPTMGNIAAAMVGAGEAYFEGKRMPAAEALEKAGLKPLVPTAADEAALISTNAYAYAQLVMVVSDGREVLDWADLSYAIALNGMNSSLTPISAPVQAMRPYDWLNWDAARVLDMVKGSYLFEADPARIIQDPISMRASTQRQGSAWMAWANLRDSLQIAINSSDHNPAVVPGIGPDSSWELSSSQFMKYHVKGGPLSGGKSGYIFSNANWDPYPIANETEAFTIALTNAGAAVAQRLERFNNPFFTVITPSDVIEKGTASENPPSRGGYLPTDLWQELAELGNPVTPNGQAIVATVEDLEAQTRMKGQRARQAVSLMSHLLAQDLLTATYWLDIRKLQDPSREFGAAPTAAHAALRKEIPWRMPADQRPARAPGMIAYEFMWAHPAASFYSGGPTPPAARPIPRAGMMPD</sequence>
<evidence type="ECO:0000256" key="1">
    <source>
        <dbReference type="SAM" id="SignalP"/>
    </source>
</evidence>
<dbReference type="EMBL" id="CP006652">
    <property type="protein sequence ID" value="AGT10975.1"/>
    <property type="molecule type" value="Genomic_DNA"/>
</dbReference>
<dbReference type="HOGENOM" id="CLU_014801_4_2_5"/>
<gene>
    <name evidence="2" type="ORF">JCM7686_pAMI4p285</name>
</gene>
<feature type="signal peptide" evidence="1">
    <location>
        <begin position="1"/>
        <end position="31"/>
    </location>
</feature>
<dbReference type="OrthoDB" id="7285062at2"/>
<dbReference type="AlphaFoldDB" id="S5Y5I4"/>
<proteinExistence type="predicted"/>
<dbReference type="PATRIC" id="fig|1367847.3.peg.3930"/>
<feature type="chain" id="PRO_5004534585" evidence="1">
    <location>
        <begin position="32"/>
        <end position="612"/>
    </location>
</feature>